<name>A0AAE0VM05_9BIVA</name>
<evidence type="ECO:0000256" key="4">
    <source>
        <dbReference type="ARBA" id="ARBA00022842"/>
    </source>
</evidence>
<evidence type="ECO:0008006" key="9">
    <source>
        <dbReference type="Google" id="ProtNLM"/>
    </source>
</evidence>
<dbReference type="PANTHER" id="PTHR12103:SF12">
    <property type="entry name" value="FI20020P1"/>
    <property type="match status" value="1"/>
</dbReference>
<proteinExistence type="inferred from homology"/>
<accession>A0AAE0VM05</accession>
<dbReference type="Proteomes" id="UP001195483">
    <property type="component" value="Unassembled WGS sequence"/>
</dbReference>
<feature type="active site" description="Proton donor" evidence="5">
    <location>
        <position position="89"/>
    </location>
</feature>
<evidence type="ECO:0000313" key="8">
    <source>
        <dbReference type="Proteomes" id="UP001195483"/>
    </source>
</evidence>
<dbReference type="SUPFAM" id="SSF56784">
    <property type="entry name" value="HAD-like"/>
    <property type="match status" value="1"/>
</dbReference>
<keyword evidence="3" id="KW-0378">Hydrolase</keyword>
<feature type="binding site" evidence="6">
    <location>
        <position position="87"/>
    </location>
    <ligand>
        <name>Mg(2+)</name>
        <dbReference type="ChEBI" id="CHEBI:18420"/>
    </ligand>
</feature>
<dbReference type="InterPro" id="IPR016695">
    <property type="entry name" value="Pur_nucleotidase"/>
</dbReference>
<reference evidence="7" key="3">
    <citation type="submission" date="2023-05" db="EMBL/GenBank/DDBJ databases">
        <authorList>
            <person name="Smith C.H."/>
        </authorList>
    </citation>
    <scope>NUCLEOTIDE SEQUENCE</scope>
    <source>
        <strain evidence="7">CHS0354</strain>
        <tissue evidence="7">Mantle</tissue>
    </source>
</reference>
<comment type="caution">
    <text evidence="7">The sequence shown here is derived from an EMBL/GenBank/DDBJ whole genome shotgun (WGS) entry which is preliminary data.</text>
</comment>
<evidence type="ECO:0000256" key="2">
    <source>
        <dbReference type="ARBA" id="ARBA00022723"/>
    </source>
</evidence>
<comment type="similarity">
    <text evidence="1">Belongs to the 5'(3')-deoxyribonucleotidase family.</text>
</comment>
<dbReference type="Pfam" id="PF05761">
    <property type="entry name" value="5_nucleotid"/>
    <property type="match status" value="1"/>
</dbReference>
<dbReference type="Gene3D" id="3.40.50.1000">
    <property type="entry name" value="HAD superfamily/HAD-like"/>
    <property type="match status" value="1"/>
</dbReference>
<feature type="binding site" evidence="6">
    <location>
        <position position="371"/>
    </location>
    <ligand>
        <name>Mg(2+)</name>
        <dbReference type="ChEBI" id="CHEBI:18420"/>
    </ligand>
</feature>
<reference evidence="7" key="2">
    <citation type="journal article" date="2021" name="Genome Biol. Evol.">
        <title>Developing a high-quality reference genome for a parasitic bivalve with doubly uniparental inheritance (Bivalvia: Unionida).</title>
        <authorList>
            <person name="Smith C.H."/>
        </authorList>
    </citation>
    <scope>NUCLEOTIDE SEQUENCE</scope>
    <source>
        <strain evidence="7">CHS0354</strain>
        <tissue evidence="7">Mantle</tissue>
    </source>
</reference>
<keyword evidence="8" id="KW-1185">Reference proteome</keyword>
<dbReference type="InterPro" id="IPR023214">
    <property type="entry name" value="HAD_sf"/>
</dbReference>
<dbReference type="InterPro" id="IPR036412">
    <property type="entry name" value="HAD-like_sf"/>
</dbReference>
<organism evidence="7 8">
    <name type="scientific">Potamilus streckersoni</name>
    <dbReference type="NCBI Taxonomy" id="2493646"/>
    <lineage>
        <taxon>Eukaryota</taxon>
        <taxon>Metazoa</taxon>
        <taxon>Spiralia</taxon>
        <taxon>Lophotrochozoa</taxon>
        <taxon>Mollusca</taxon>
        <taxon>Bivalvia</taxon>
        <taxon>Autobranchia</taxon>
        <taxon>Heteroconchia</taxon>
        <taxon>Palaeoheterodonta</taxon>
        <taxon>Unionida</taxon>
        <taxon>Unionoidea</taxon>
        <taxon>Unionidae</taxon>
        <taxon>Ambleminae</taxon>
        <taxon>Lampsilini</taxon>
        <taxon>Potamilus</taxon>
    </lineage>
</organism>
<evidence type="ECO:0000313" key="7">
    <source>
        <dbReference type="EMBL" id="KAK3581640.1"/>
    </source>
</evidence>
<feature type="active site" description="Nucleophile" evidence="5">
    <location>
        <position position="87"/>
    </location>
</feature>
<dbReference type="EMBL" id="JAEAOA010002225">
    <property type="protein sequence ID" value="KAK3581640.1"/>
    <property type="molecule type" value="Genomic_DNA"/>
</dbReference>
<dbReference type="GO" id="GO:0046872">
    <property type="term" value="F:metal ion binding"/>
    <property type="evidence" value="ECO:0007669"/>
    <property type="project" value="UniProtKB-KW"/>
</dbReference>
<keyword evidence="4 6" id="KW-0460">Magnesium</keyword>
<evidence type="ECO:0000256" key="1">
    <source>
        <dbReference type="ARBA" id="ARBA00009589"/>
    </source>
</evidence>
<dbReference type="PANTHER" id="PTHR12103">
    <property type="entry name" value="5'-NUCLEOTIDASE DOMAIN-CONTAINING"/>
    <property type="match status" value="1"/>
</dbReference>
<dbReference type="InterPro" id="IPR008380">
    <property type="entry name" value="HAD-SF_hydro_IG_5-nucl"/>
</dbReference>
<dbReference type="NCBIfam" id="TIGR02244">
    <property type="entry name" value="HAD-IG-Ncltidse"/>
    <property type="match status" value="1"/>
</dbReference>
<dbReference type="PIRSF" id="PIRSF017434">
    <property type="entry name" value="Purine_5'-nucleotidase"/>
    <property type="match status" value="1"/>
</dbReference>
<feature type="binding site" evidence="6">
    <location>
        <position position="89"/>
    </location>
    <ligand>
        <name>GMP</name>
        <dbReference type="ChEBI" id="CHEBI:58115"/>
    </ligand>
</feature>
<sequence>MAANKIRVSLRGISLCKLKFNYPLYFPFRHICQFSTNSHIRSKDWAKVYNERKEKIKALPLPRNINPTTIFANNEVRLANIQVYGFDYDYTLATYKPELYHLLYKLGREMLVTKYTYPDEILDCEFNPNFAVRGLIYDVRKGLLMKMDSYHNIQLGTVYRGCQPVNDEEVITLYEGTHVSLDDMSIFNNTGPMFQLVDLFAPPEICLMANVTEFFITNNIPYDPEYVFHDVRTAVQNVHDSGEFHQKIMENLETYMVKDDKIRKLMDRLVESGKKLFIITNSGFPFVEAGMHYMLGDNWAELFDVIVCRARKPKFFNQDTRPFRLYDPATKEETWDRVRNLMRGKVYMQGNFKSFQHMTGWYGSKVIYLGDHVYTDLRDPSLKQGWRTGAIVPELWNEIEVINTDECKKKVRWLVAIEQLLEEIQIAGSDDGQDLIQQLLEERNELRLFLKSAYNKQFGSLFRTFHNPTYYSRRLARYADIYMSNLTNFLQYSVDHTFYPRRTALPHEPYPFT</sequence>
<dbReference type="AlphaFoldDB" id="A0AAE0VM05"/>
<gene>
    <name evidence="7" type="ORF">CHS0354_038159</name>
</gene>
<evidence type="ECO:0000256" key="3">
    <source>
        <dbReference type="ARBA" id="ARBA00022801"/>
    </source>
</evidence>
<evidence type="ECO:0000256" key="5">
    <source>
        <dbReference type="PIRSR" id="PIRSR017434-1"/>
    </source>
</evidence>
<comment type="cofactor">
    <cofactor evidence="6">
        <name>Mg(2+)</name>
        <dbReference type="ChEBI" id="CHEBI:18420"/>
    </cofactor>
    <text evidence="6">Binds 1 Mg(2+) ion per subunit.</text>
</comment>
<protein>
    <recommendedName>
        <fullName evidence="9">5'-nucleotidase domain-containing protein 3</fullName>
    </recommendedName>
</protein>
<reference evidence="7" key="1">
    <citation type="journal article" date="2021" name="Genome Biol. Evol.">
        <title>A High-Quality Reference Genome for a Parasitic Bivalve with Doubly Uniparental Inheritance (Bivalvia: Unionida).</title>
        <authorList>
            <person name="Smith C.H."/>
        </authorList>
    </citation>
    <scope>NUCLEOTIDE SEQUENCE</scope>
    <source>
        <strain evidence="7">CHS0354</strain>
    </source>
</reference>
<dbReference type="GO" id="GO:0008253">
    <property type="term" value="F:5'-nucleotidase activity"/>
    <property type="evidence" value="ECO:0007669"/>
    <property type="project" value="TreeGrafter"/>
</dbReference>
<evidence type="ECO:0000256" key="6">
    <source>
        <dbReference type="PIRSR" id="PIRSR017434-2"/>
    </source>
</evidence>
<keyword evidence="2 6" id="KW-0479">Metal-binding</keyword>